<dbReference type="AlphaFoldDB" id="A0A368G121"/>
<gene>
    <name evidence="1" type="ORF">ANCCAN_15917</name>
</gene>
<dbReference type="Proteomes" id="UP000252519">
    <property type="component" value="Unassembled WGS sequence"/>
</dbReference>
<organism evidence="1 2">
    <name type="scientific">Ancylostoma caninum</name>
    <name type="common">Dog hookworm</name>
    <dbReference type="NCBI Taxonomy" id="29170"/>
    <lineage>
        <taxon>Eukaryota</taxon>
        <taxon>Metazoa</taxon>
        <taxon>Ecdysozoa</taxon>
        <taxon>Nematoda</taxon>
        <taxon>Chromadorea</taxon>
        <taxon>Rhabditida</taxon>
        <taxon>Rhabditina</taxon>
        <taxon>Rhabditomorpha</taxon>
        <taxon>Strongyloidea</taxon>
        <taxon>Ancylostomatidae</taxon>
        <taxon>Ancylostomatinae</taxon>
        <taxon>Ancylostoma</taxon>
    </lineage>
</organism>
<evidence type="ECO:0000313" key="2">
    <source>
        <dbReference type="Proteomes" id="UP000252519"/>
    </source>
</evidence>
<reference evidence="1 2" key="1">
    <citation type="submission" date="2014-10" db="EMBL/GenBank/DDBJ databases">
        <title>Draft genome of the hookworm Ancylostoma caninum.</title>
        <authorList>
            <person name="Mitreva M."/>
        </authorList>
    </citation>
    <scope>NUCLEOTIDE SEQUENCE [LARGE SCALE GENOMIC DNA]</scope>
    <source>
        <strain evidence="1 2">Baltimore</strain>
    </source>
</reference>
<evidence type="ECO:0000313" key="1">
    <source>
        <dbReference type="EMBL" id="RCN38173.1"/>
    </source>
</evidence>
<accession>A0A368G121</accession>
<feature type="non-terminal residue" evidence="1">
    <location>
        <position position="1"/>
    </location>
</feature>
<sequence>LEVYKRKRYFFCGSCNAHLREWRDLCENEQCSLYRLVDHVSIKRTKSTQRIEVHVVNIIPQLSDVLIDHVRGIIAFHRSIHEQGEGYGSHRSDVRSFDGYRAAIETRDDFNENRLGVLLSVSVDGFTPRRILRFE</sequence>
<proteinExistence type="predicted"/>
<keyword evidence="2" id="KW-1185">Reference proteome</keyword>
<name>A0A368G121_ANCCA</name>
<dbReference type="OrthoDB" id="5874215at2759"/>
<dbReference type="EMBL" id="JOJR01000418">
    <property type="protein sequence ID" value="RCN38173.1"/>
    <property type="molecule type" value="Genomic_DNA"/>
</dbReference>
<comment type="caution">
    <text evidence="1">The sequence shown here is derived from an EMBL/GenBank/DDBJ whole genome shotgun (WGS) entry which is preliminary data.</text>
</comment>
<protein>
    <submittedName>
        <fullName evidence="1">Uncharacterized protein</fullName>
    </submittedName>
</protein>